<evidence type="ECO:0000256" key="4">
    <source>
        <dbReference type="RuleBase" id="RU000394"/>
    </source>
</evidence>
<keyword evidence="5" id="KW-0175">Coiled coil</keyword>
<feature type="domain" description="Kinesin motor" evidence="7">
    <location>
        <begin position="116"/>
        <end position="497"/>
    </location>
</feature>
<evidence type="ECO:0000313" key="8">
    <source>
        <dbReference type="EMBL" id="TPX71602.1"/>
    </source>
</evidence>
<dbReference type="SMART" id="SM00129">
    <property type="entry name" value="KISc"/>
    <property type="match status" value="1"/>
</dbReference>
<dbReference type="PANTHER" id="PTHR47969">
    <property type="entry name" value="CHROMOSOME-ASSOCIATED KINESIN KIF4A-RELATED"/>
    <property type="match status" value="1"/>
</dbReference>
<keyword evidence="2 3" id="KW-0067">ATP-binding</keyword>
<dbReference type="GO" id="GO:0003777">
    <property type="term" value="F:microtubule motor activity"/>
    <property type="evidence" value="ECO:0007669"/>
    <property type="project" value="InterPro"/>
</dbReference>
<accession>A0A507F661</accession>
<dbReference type="GO" id="GO:0008017">
    <property type="term" value="F:microtubule binding"/>
    <property type="evidence" value="ECO:0007669"/>
    <property type="project" value="InterPro"/>
</dbReference>
<reference evidence="8 9" key="1">
    <citation type="journal article" date="2019" name="Sci. Rep.">
        <title>Comparative genomics of chytrid fungi reveal insights into the obligate biotrophic and pathogenic lifestyle of Synchytrium endobioticum.</title>
        <authorList>
            <person name="van de Vossenberg B.T.L.H."/>
            <person name="Warris S."/>
            <person name="Nguyen H.D.T."/>
            <person name="van Gent-Pelzer M.P.E."/>
            <person name="Joly D.L."/>
            <person name="van de Geest H.C."/>
            <person name="Bonants P.J.M."/>
            <person name="Smith D.S."/>
            <person name="Levesque C.A."/>
            <person name="van der Lee T.A.J."/>
        </authorList>
    </citation>
    <scope>NUCLEOTIDE SEQUENCE [LARGE SCALE GENOMIC DNA]</scope>
    <source>
        <strain evidence="8 9">CBS 675.73</strain>
    </source>
</reference>
<dbReference type="Proteomes" id="UP000320333">
    <property type="component" value="Unassembled WGS sequence"/>
</dbReference>
<dbReference type="InterPro" id="IPR036961">
    <property type="entry name" value="Kinesin_motor_dom_sf"/>
</dbReference>
<dbReference type="InterPro" id="IPR019821">
    <property type="entry name" value="Kinesin_motor_CS"/>
</dbReference>
<dbReference type="GO" id="GO:0007018">
    <property type="term" value="P:microtubule-based movement"/>
    <property type="evidence" value="ECO:0007669"/>
    <property type="project" value="InterPro"/>
</dbReference>
<evidence type="ECO:0000256" key="6">
    <source>
        <dbReference type="SAM" id="MobiDB-lite"/>
    </source>
</evidence>
<dbReference type="PRINTS" id="PR00380">
    <property type="entry name" value="KINESINHEAVY"/>
</dbReference>
<feature type="binding site" evidence="3">
    <location>
        <begin position="232"/>
        <end position="239"/>
    </location>
    <ligand>
        <name>ATP</name>
        <dbReference type="ChEBI" id="CHEBI:30616"/>
    </ligand>
</feature>
<dbReference type="PANTHER" id="PTHR47969:SF33">
    <property type="entry name" value="KINESIN-LIKE PROTEIN"/>
    <property type="match status" value="1"/>
</dbReference>
<protein>
    <recommendedName>
        <fullName evidence="4">Kinesin-like protein</fullName>
    </recommendedName>
</protein>
<comment type="caution">
    <text evidence="8">The sequence shown here is derived from an EMBL/GenBank/DDBJ whole genome shotgun (WGS) entry which is preliminary data.</text>
</comment>
<dbReference type="PROSITE" id="PS00411">
    <property type="entry name" value="KINESIN_MOTOR_1"/>
    <property type="match status" value="1"/>
</dbReference>
<dbReference type="PROSITE" id="PS50067">
    <property type="entry name" value="KINESIN_MOTOR_2"/>
    <property type="match status" value="1"/>
</dbReference>
<feature type="compositionally biased region" description="Polar residues" evidence="6">
    <location>
        <begin position="632"/>
        <end position="645"/>
    </location>
</feature>
<dbReference type="STRING" id="246404.A0A507F661"/>
<comment type="similarity">
    <text evidence="3 4">Belongs to the TRAFAC class myosin-kinesin ATPase superfamily. Kinesin family.</text>
</comment>
<dbReference type="GO" id="GO:0051231">
    <property type="term" value="P:spindle elongation"/>
    <property type="evidence" value="ECO:0007669"/>
    <property type="project" value="TreeGrafter"/>
</dbReference>
<keyword evidence="1 3" id="KW-0547">Nucleotide-binding</keyword>
<dbReference type="Pfam" id="PF00225">
    <property type="entry name" value="Kinesin"/>
    <property type="match status" value="1"/>
</dbReference>
<keyword evidence="4" id="KW-0493">Microtubule</keyword>
<dbReference type="InterPro" id="IPR027640">
    <property type="entry name" value="Kinesin-like_fam"/>
</dbReference>
<proteinExistence type="inferred from homology"/>
<evidence type="ECO:0000256" key="2">
    <source>
        <dbReference type="ARBA" id="ARBA00022840"/>
    </source>
</evidence>
<keyword evidence="9" id="KW-1185">Reference proteome</keyword>
<dbReference type="GO" id="GO:0005875">
    <property type="term" value="C:microtubule associated complex"/>
    <property type="evidence" value="ECO:0007669"/>
    <property type="project" value="TreeGrafter"/>
</dbReference>
<dbReference type="GO" id="GO:0007052">
    <property type="term" value="P:mitotic spindle organization"/>
    <property type="evidence" value="ECO:0007669"/>
    <property type="project" value="TreeGrafter"/>
</dbReference>
<dbReference type="AlphaFoldDB" id="A0A507F661"/>
<dbReference type="Gene3D" id="3.40.850.10">
    <property type="entry name" value="Kinesin motor domain"/>
    <property type="match status" value="1"/>
</dbReference>
<dbReference type="InterPro" id="IPR001752">
    <property type="entry name" value="Kinesin_motor_dom"/>
</dbReference>
<sequence>MDRRYSNSTAAALHPFLRQASSAPLPCLQLSNIQPNDFPQPKNALLSQDSQHQNFNHHYPRPPSSSRKSMGAYSLDSFLAQSPPASANSLAASTSTHASTIRATPPAGYIPQVTSNIRVVVRIRPKTNYEISRENSPHESYRSSHSKSSSRTIHAVESHEGEKVAITPAGDNRTLLLLDQNCPVEDKSPRSLSFHRVYEEFADQESLFDDCGVKDLVLQALNGYAATVFAFGQTGSGKTFTITGPEVGWNMYPERLGIIPRAIEFLFQQITMRSTSANNNAHNGAGPPKFKVRATYLEIYNEMVQDLLSPLASSTASLPVRWTAEKGFYVEHAITVDCEDLDDCIAVLEEGLKNRRTGAHRLNECSSRSHSIMTLYVENSSVDGEDGGPVVTNGKISFVDLAGSERVRESQAQGETLTETMSINKSLLTLGNCISALADPKKRNGHIPYRDSNLTRLLSDSLGGHGLALMIACISPSTVNLQESLKTLRYAARARKIRNRPSIQIGQVKDRMLALRREVNGLRRENAALRAAVEGRSTTTNSLIDGRSMHSGASSLMGTSLSTISLSSSCKLPDISVPSNGSLCASRNSNRGAFPPAQIPTNVSPYLSRFLRSTSRNSLDEMNTHLPPIAPTTANKSLRSANGTRQLEMPKRDSFHSKTKTDSSDRPLVSRPVQPKEAVPSKKTLRSRLSREKSTNSLPEFTDSSSTTLTSSTPKRDSSTTLVHANDTALCDVTADSMGYPLASLQDVVALKQLIENDVDALDREIGLMSSYGEVETCKLTE</sequence>
<feature type="compositionally biased region" description="Basic and acidic residues" evidence="6">
    <location>
        <begin position="648"/>
        <end position="665"/>
    </location>
</feature>
<keyword evidence="3 4" id="KW-0505">Motor protein</keyword>
<feature type="compositionally biased region" description="Low complexity" evidence="6">
    <location>
        <begin position="702"/>
        <end position="713"/>
    </location>
</feature>
<evidence type="ECO:0000256" key="5">
    <source>
        <dbReference type="SAM" id="Coils"/>
    </source>
</evidence>
<dbReference type="OrthoDB" id="3176171at2759"/>
<feature type="coiled-coil region" evidence="5">
    <location>
        <begin position="505"/>
        <end position="532"/>
    </location>
</feature>
<feature type="compositionally biased region" description="Basic and acidic residues" evidence="6">
    <location>
        <begin position="131"/>
        <end position="142"/>
    </location>
</feature>
<dbReference type="EMBL" id="QEAP01000248">
    <property type="protein sequence ID" value="TPX71602.1"/>
    <property type="molecule type" value="Genomic_DNA"/>
</dbReference>
<dbReference type="CDD" id="cd00106">
    <property type="entry name" value="KISc"/>
    <property type="match status" value="1"/>
</dbReference>
<dbReference type="SUPFAM" id="SSF52540">
    <property type="entry name" value="P-loop containing nucleoside triphosphate hydrolases"/>
    <property type="match status" value="1"/>
</dbReference>
<gene>
    <name evidence="8" type="ORF">CcCBS67573_g06136</name>
</gene>
<feature type="region of interest" description="Disordered" evidence="6">
    <location>
        <begin position="130"/>
        <end position="165"/>
    </location>
</feature>
<evidence type="ECO:0000256" key="3">
    <source>
        <dbReference type="PROSITE-ProRule" id="PRU00283"/>
    </source>
</evidence>
<feature type="compositionally biased region" description="Basic and acidic residues" evidence="6">
    <location>
        <begin position="154"/>
        <end position="163"/>
    </location>
</feature>
<feature type="region of interest" description="Disordered" evidence="6">
    <location>
        <begin position="619"/>
        <end position="720"/>
    </location>
</feature>
<dbReference type="InterPro" id="IPR027417">
    <property type="entry name" value="P-loop_NTPase"/>
</dbReference>
<evidence type="ECO:0000256" key="1">
    <source>
        <dbReference type="ARBA" id="ARBA00022741"/>
    </source>
</evidence>
<dbReference type="GO" id="GO:0005874">
    <property type="term" value="C:microtubule"/>
    <property type="evidence" value="ECO:0007669"/>
    <property type="project" value="UniProtKB-KW"/>
</dbReference>
<dbReference type="GO" id="GO:0005524">
    <property type="term" value="F:ATP binding"/>
    <property type="evidence" value="ECO:0007669"/>
    <property type="project" value="UniProtKB-UniRule"/>
</dbReference>
<name>A0A507F661_9FUNG</name>
<organism evidence="8 9">
    <name type="scientific">Chytriomyces confervae</name>
    <dbReference type="NCBI Taxonomy" id="246404"/>
    <lineage>
        <taxon>Eukaryota</taxon>
        <taxon>Fungi</taxon>
        <taxon>Fungi incertae sedis</taxon>
        <taxon>Chytridiomycota</taxon>
        <taxon>Chytridiomycota incertae sedis</taxon>
        <taxon>Chytridiomycetes</taxon>
        <taxon>Chytridiales</taxon>
        <taxon>Chytriomycetaceae</taxon>
        <taxon>Chytriomyces</taxon>
    </lineage>
</organism>
<dbReference type="FunFam" id="3.40.850.10:FF:000080">
    <property type="entry name" value="Kinesin-like protein"/>
    <property type="match status" value="1"/>
</dbReference>
<evidence type="ECO:0000313" key="9">
    <source>
        <dbReference type="Proteomes" id="UP000320333"/>
    </source>
</evidence>
<evidence type="ECO:0000259" key="7">
    <source>
        <dbReference type="PROSITE" id="PS50067"/>
    </source>
</evidence>